<protein>
    <submittedName>
        <fullName evidence="2">Uncharacterized protein</fullName>
    </submittedName>
</protein>
<reference evidence="3" key="1">
    <citation type="journal article" date="2019" name="Int. J. Syst. Evol. Microbiol.">
        <title>The Global Catalogue of Microorganisms (GCM) 10K type strain sequencing project: providing services to taxonomists for standard genome sequencing and annotation.</title>
        <authorList>
            <consortium name="The Broad Institute Genomics Platform"/>
            <consortium name="The Broad Institute Genome Sequencing Center for Infectious Disease"/>
            <person name="Wu L."/>
            <person name="Ma J."/>
        </authorList>
    </citation>
    <scope>NUCLEOTIDE SEQUENCE [LARGE SCALE GENOMIC DNA]</scope>
    <source>
        <strain evidence="3">JCM 18401</strain>
    </source>
</reference>
<gene>
    <name evidence="2" type="ORF">GCM10023333_06670</name>
</gene>
<evidence type="ECO:0000313" key="2">
    <source>
        <dbReference type="EMBL" id="GAA4876067.1"/>
    </source>
</evidence>
<keyword evidence="3" id="KW-1185">Reference proteome</keyword>
<feature type="region of interest" description="Disordered" evidence="1">
    <location>
        <begin position="1"/>
        <end position="27"/>
    </location>
</feature>
<comment type="caution">
    <text evidence="2">The sequence shown here is derived from an EMBL/GenBank/DDBJ whole genome shotgun (WGS) entry which is preliminary data.</text>
</comment>
<proteinExistence type="predicted"/>
<dbReference type="RefSeq" id="WP_345333399.1">
    <property type="nucleotide sequence ID" value="NZ_BAABJZ010000007.1"/>
</dbReference>
<sequence>MHSDPDKMLKKHQQLTHSEGVKVASHTQRESGDWVLHTLMLEGHDVPFKFRRPKGYQSLKGQRVNLTYYAATESVAGFEMEIMKVVRIKRS</sequence>
<dbReference type="Proteomes" id="UP001499988">
    <property type="component" value="Unassembled WGS sequence"/>
</dbReference>
<evidence type="ECO:0000256" key="1">
    <source>
        <dbReference type="SAM" id="MobiDB-lite"/>
    </source>
</evidence>
<accession>A0ABP9EGB6</accession>
<organism evidence="2 3">
    <name type="scientific">Ferrimonas pelagia</name>
    <dbReference type="NCBI Taxonomy" id="1177826"/>
    <lineage>
        <taxon>Bacteria</taxon>
        <taxon>Pseudomonadati</taxon>
        <taxon>Pseudomonadota</taxon>
        <taxon>Gammaproteobacteria</taxon>
        <taxon>Alteromonadales</taxon>
        <taxon>Ferrimonadaceae</taxon>
        <taxon>Ferrimonas</taxon>
    </lineage>
</organism>
<evidence type="ECO:0000313" key="3">
    <source>
        <dbReference type="Proteomes" id="UP001499988"/>
    </source>
</evidence>
<dbReference type="EMBL" id="BAABJZ010000007">
    <property type="protein sequence ID" value="GAA4876067.1"/>
    <property type="molecule type" value="Genomic_DNA"/>
</dbReference>
<name>A0ABP9EGB6_9GAMM</name>